<comment type="caution">
    <text evidence="1">The sequence shown here is derived from an EMBL/GenBank/DDBJ whole genome shotgun (WGS) entry which is preliminary data.</text>
</comment>
<dbReference type="HOGENOM" id="CLU_2575558_0_0_1"/>
<evidence type="ECO:0000313" key="2">
    <source>
        <dbReference type="Proteomes" id="UP000006757"/>
    </source>
</evidence>
<dbReference type="AlphaFoldDB" id="K1VVT0"/>
<dbReference type="InParanoid" id="K1VVT0"/>
<dbReference type="EMBL" id="AMBO01000217">
    <property type="protein sequence ID" value="EKD04646.1"/>
    <property type="molecule type" value="Genomic_DNA"/>
</dbReference>
<keyword evidence="2" id="KW-1185">Reference proteome</keyword>
<name>K1VVT0_TRIAC</name>
<proteinExistence type="predicted"/>
<sequence length="81" mass="8545">MSTLDALVAEARVSYVASDPLDLVKAAPSLGEEHLAELGAVLGRISALLATMPDPAGETKRRRELRDIFECGARNVPVGVS</sequence>
<gene>
    <name evidence="1" type="ORF">A1Q2_01060</name>
</gene>
<dbReference type="Proteomes" id="UP000006757">
    <property type="component" value="Unassembled WGS sequence"/>
</dbReference>
<organism evidence="1 2">
    <name type="scientific">Trichosporon asahii var. asahii (strain CBS 8904)</name>
    <name type="common">Yeast</name>
    <dbReference type="NCBI Taxonomy" id="1220162"/>
    <lineage>
        <taxon>Eukaryota</taxon>
        <taxon>Fungi</taxon>
        <taxon>Dikarya</taxon>
        <taxon>Basidiomycota</taxon>
        <taxon>Agaricomycotina</taxon>
        <taxon>Tremellomycetes</taxon>
        <taxon>Trichosporonales</taxon>
        <taxon>Trichosporonaceae</taxon>
        <taxon>Trichosporon</taxon>
    </lineage>
</organism>
<evidence type="ECO:0000313" key="1">
    <source>
        <dbReference type="EMBL" id="EKD04646.1"/>
    </source>
</evidence>
<reference evidence="1 2" key="1">
    <citation type="journal article" date="2012" name="Eukaryot. Cell">
        <title>Genome sequence of the Trichosporon asahii environmental strain CBS 8904.</title>
        <authorList>
            <person name="Yang R.Y."/>
            <person name="Li H.T."/>
            <person name="Zhu H."/>
            <person name="Zhou G.P."/>
            <person name="Wang M."/>
            <person name="Wang L."/>
        </authorList>
    </citation>
    <scope>NUCLEOTIDE SEQUENCE [LARGE SCALE GENOMIC DNA]</scope>
    <source>
        <strain evidence="1 2">CBS 8904</strain>
    </source>
</reference>
<protein>
    <submittedName>
        <fullName evidence="1">Uncharacterized protein</fullName>
    </submittedName>
</protein>
<accession>K1VVT0</accession>